<dbReference type="Pfam" id="PF13360">
    <property type="entry name" value="PQQ_2"/>
    <property type="match status" value="2"/>
</dbReference>
<feature type="non-terminal residue" evidence="2">
    <location>
        <position position="1"/>
    </location>
</feature>
<protein>
    <recommendedName>
        <fullName evidence="1">PKD domain-containing protein</fullName>
    </recommendedName>
</protein>
<name>A0A7V0T6N8_UNCW3</name>
<dbReference type="SUPFAM" id="SSF50998">
    <property type="entry name" value="Quinoprotein alcohol dehydrogenase-like"/>
    <property type="match status" value="2"/>
</dbReference>
<dbReference type="SUPFAM" id="SSF49299">
    <property type="entry name" value="PKD domain"/>
    <property type="match status" value="1"/>
</dbReference>
<dbReference type="AlphaFoldDB" id="A0A7V0T6N8"/>
<comment type="caution">
    <text evidence="2">The sequence shown here is derived from an EMBL/GenBank/DDBJ whole genome shotgun (WGS) entry which is preliminary data.</text>
</comment>
<dbReference type="Gene3D" id="2.130.10.10">
    <property type="entry name" value="YVTN repeat-like/Quinoprotein amine dehydrogenase"/>
    <property type="match status" value="2"/>
</dbReference>
<gene>
    <name evidence="2" type="ORF">ENN51_07815</name>
</gene>
<feature type="domain" description="PKD" evidence="1">
    <location>
        <begin position="84"/>
        <end position="180"/>
    </location>
</feature>
<dbReference type="InterPro" id="IPR015943">
    <property type="entry name" value="WD40/YVTN_repeat-like_dom_sf"/>
</dbReference>
<dbReference type="InterPro" id="IPR013783">
    <property type="entry name" value="Ig-like_fold"/>
</dbReference>
<dbReference type="InterPro" id="IPR035986">
    <property type="entry name" value="PKD_dom_sf"/>
</dbReference>
<dbReference type="PROSITE" id="PS50093">
    <property type="entry name" value="PKD"/>
    <property type="match status" value="1"/>
</dbReference>
<dbReference type="InterPro" id="IPR018391">
    <property type="entry name" value="PQQ_b-propeller_rpt"/>
</dbReference>
<proteinExistence type="predicted"/>
<dbReference type="InterPro" id="IPR011047">
    <property type="entry name" value="Quinoprotein_ADH-like_sf"/>
</dbReference>
<dbReference type="SMART" id="SM00564">
    <property type="entry name" value="PQQ"/>
    <property type="match status" value="5"/>
</dbReference>
<dbReference type="InterPro" id="IPR000601">
    <property type="entry name" value="PKD_dom"/>
</dbReference>
<dbReference type="Gene3D" id="2.40.128.630">
    <property type="match status" value="1"/>
</dbReference>
<dbReference type="InterPro" id="IPR002372">
    <property type="entry name" value="PQQ_rpt_dom"/>
</dbReference>
<organism evidence="2">
    <name type="scientific">candidate division WOR-3 bacterium</name>
    <dbReference type="NCBI Taxonomy" id="2052148"/>
    <lineage>
        <taxon>Bacteria</taxon>
        <taxon>Bacteria division WOR-3</taxon>
    </lineage>
</organism>
<dbReference type="Gene3D" id="2.60.40.10">
    <property type="entry name" value="Immunoglobulins"/>
    <property type="match status" value="3"/>
</dbReference>
<reference evidence="2" key="1">
    <citation type="journal article" date="2020" name="mSystems">
        <title>Genome- and Community-Level Interaction Insights into Carbon Utilization and Element Cycling Functions of Hydrothermarchaeota in Hydrothermal Sediment.</title>
        <authorList>
            <person name="Zhou Z."/>
            <person name="Liu Y."/>
            <person name="Xu W."/>
            <person name="Pan J."/>
            <person name="Luo Z.H."/>
            <person name="Li M."/>
        </authorList>
    </citation>
    <scope>NUCLEOTIDE SEQUENCE [LARGE SCALE GENOMIC DNA]</scope>
    <source>
        <strain evidence="2">SpSt-1182</strain>
    </source>
</reference>
<sequence>EYTSSTTDPNRDAVRYVFDWDDDSQDTTEYLASGALVTKAHTWTEVGTYALRVKAQDERGNWSADWSDALEVVVYLDGENNPPDPPTTPTGPDSTGTGVTVTFTTTATDPDGDAVQVRFSWGDGDTSAWSALAPGGSEFSAGHQYITRGPKQVRAQARDADGAESSWSDPATITVYGANTPPGPPMVTGPARGIIEGPMYLFFASARDPEGDDVEYKFFWGDGTASAWTAAQREGLPVPDSTRYAAVGSYQIRAIARDILGAVSDTSEPFTFQVVGEGEVLWAVSVEECISSPAFATVRDAGARMRPAIIIANSDGRVLAVDAWQGTELYDLTLEESEGFNSSPAVSADGNSFYIGARSGQLFAFNNLERREKWTSPWPDSASDQDLGATPAVDGQSIYCAGEDGYLFKVNDDGTGASPVWSSPFRAREEIYSSPVLANDRVIVCDDSGYVYFLNPADGQVMNDFKCDDGIVASPAIGADGTVYVGTDQGTMYAIAPDGSERWNYPITPFAQIYGSAVIAVDGGIVFGADNGYLYKLNAGTGQVMPGWPVMVTAGGLATTPAVSADGVIYVTSDDDVLHAVAQDGTVLWTVTLDMPGLRLSTDELSPSVMIDQHGIIYAASTTDGLFAIAGRGPAGRLAATAWPMFQHDVRHSGKAGSW</sequence>
<dbReference type="Proteomes" id="UP000885672">
    <property type="component" value="Unassembled WGS sequence"/>
</dbReference>
<dbReference type="PANTHER" id="PTHR34512">
    <property type="entry name" value="CELL SURFACE PROTEIN"/>
    <property type="match status" value="1"/>
</dbReference>
<evidence type="ECO:0000313" key="2">
    <source>
        <dbReference type="EMBL" id="HDR00171.1"/>
    </source>
</evidence>
<evidence type="ECO:0000259" key="1">
    <source>
        <dbReference type="PROSITE" id="PS50093"/>
    </source>
</evidence>
<dbReference type="EMBL" id="DSBX01000300">
    <property type="protein sequence ID" value="HDR00171.1"/>
    <property type="molecule type" value="Genomic_DNA"/>
</dbReference>
<dbReference type="PANTHER" id="PTHR34512:SF30">
    <property type="entry name" value="OUTER MEMBRANE PROTEIN ASSEMBLY FACTOR BAMB"/>
    <property type="match status" value="1"/>
</dbReference>
<accession>A0A7V0T6N8</accession>